<feature type="coiled-coil region" evidence="1">
    <location>
        <begin position="374"/>
        <end position="401"/>
    </location>
</feature>
<name>A0A9Q1H520_HOLLE</name>
<sequence length="627" mass="73233">MVAVRYHRRNKSPFIWTEIILKRLLETSDTAEINYQMGFLYSLKARTFHISQRLKTALEYFNKGVELNACHYPCYAKRAEMHALLGETQRAYDLFKELFEDIYKDSPHLEPNEILSINTALEMRLPRHKRVFSTEEFIALLHRYIILSAKQDDLDDSNYKVERCLEKLLQISCSPDTEDSIRRLATLKSANANRCLKKFKAAEQLYLKLYQKNIQFSYEAEIIWGLGKCYFEQGSLEKTLTMASELDRIDQNVFSASELYADIYLKKAKAALEIKATVSAHDLLQNLELAIEMRSLEASYLFLTSNPALKKDFFNLALKVPQILAKITVGLEDFCLPIVHTNFKLIMDDGSEVIHDEATKKFVIEEKTNELLSYDHFNDTSNDLLNELKEIRENRLKFELELIKRKGDENWNGSCAETLRSTIRSLRELLDHAISFYKESVLKDTSENCSFPVKFQGILGNVDKENAKKMTNDWESETFMKKLPDETYNTILEVQPMYDKENIWLAALNELNNKLKHKNKVLYALEYFDLTLTKQRKLTRKTVASKNTMPTLSLRLKTEDIVRKSCKEVERLVLFFISRREDTTVVKKETSQEDEDDYFWKTCSPKISNVEKTATNEFIAMFRYITE</sequence>
<evidence type="ECO:0000313" key="3">
    <source>
        <dbReference type="Proteomes" id="UP001152320"/>
    </source>
</evidence>
<dbReference type="Gene3D" id="1.25.40.10">
    <property type="entry name" value="Tetratricopeptide repeat domain"/>
    <property type="match status" value="1"/>
</dbReference>
<protein>
    <submittedName>
        <fullName evidence="2">Uncharacterized protein</fullName>
    </submittedName>
</protein>
<dbReference type="InterPro" id="IPR011990">
    <property type="entry name" value="TPR-like_helical_dom_sf"/>
</dbReference>
<keyword evidence="3" id="KW-1185">Reference proteome</keyword>
<reference evidence="2" key="1">
    <citation type="submission" date="2021-10" db="EMBL/GenBank/DDBJ databases">
        <title>Tropical sea cucumber genome reveals ecological adaptation and Cuvierian tubules defense mechanism.</title>
        <authorList>
            <person name="Chen T."/>
        </authorList>
    </citation>
    <scope>NUCLEOTIDE SEQUENCE</scope>
    <source>
        <strain evidence="2">Nanhai2018</strain>
        <tissue evidence="2">Muscle</tissue>
    </source>
</reference>
<keyword evidence="1" id="KW-0175">Coiled coil</keyword>
<organism evidence="2 3">
    <name type="scientific">Holothuria leucospilota</name>
    <name type="common">Black long sea cucumber</name>
    <name type="synonym">Mertensiothuria leucospilota</name>
    <dbReference type="NCBI Taxonomy" id="206669"/>
    <lineage>
        <taxon>Eukaryota</taxon>
        <taxon>Metazoa</taxon>
        <taxon>Echinodermata</taxon>
        <taxon>Eleutherozoa</taxon>
        <taxon>Echinozoa</taxon>
        <taxon>Holothuroidea</taxon>
        <taxon>Aspidochirotacea</taxon>
        <taxon>Aspidochirotida</taxon>
        <taxon>Holothuriidae</taxon>
        <taxon>Holothuria</taxon>
    </lineage>
</organism>
<dbReference type="EMBL" id="JAIZAY010000011">
    <property type="protein sequence ID" value="KAJ8033103.1"/>
    <property type="molecule type" value="Genomic_DNA"/>
</dbReference>
<dbReference type="AlphaFoldDB" id="A0A9Q1H520"/>
<accession>A0A9Q1H520</accession>
<dbReference type="Proteomes" id="UP001152320">
    <property type="component" value="Chromosome 11"/>
</dbReference>
<comment type="caution">
    <text evidence="2">The sequence shown here is derived from an EMBL/GenBank/DDBJ whole genome shotgun (WGS) entry which is preliminary data.</text>
</comment>
<dbReference type="SUPFAM" id="SSF48452">
    <property type="entry name" value="TPR-like"/>
    <property type="match status" value="1"/>
</dbReference>
<dbReference type="OrthoDB" id="421075at2759"/>
<proteinExistence type="predicted"/>
<evidence type="ECO:0000313" key="2">
    <source>
        <dbReference type="EMBL" id="KAJ8033103.1"/>
    </source>
</evidence>
<gene>
    <name evidence="2" type="ORF">HOLleu_23241</name>
</gene>
<evidence type="ECO:0000256" key="1">
    <source>
        <dbReference type="SAM" id="Coils"/>
    </source>
</evidence>